<evidence type="ECO:0000256" key="1">
    <source>
        <dbReference type="SAM" id="MobiDB-lite"/>
    </source>
</evidence>
<evidence type="ECO:0000313" key="3">
    <source>
        <dbReference type="Proteomes" id="UP000825729"/>
    </source>
</evidence>
<sequence length="183" mass="20226">MDGFAAADPYPPPGNSQASMSRRGGCRQKPRGRKPGRSGAAGADLGGSSKYSNENFEGKRGKVPCERTCTWAREVGKMDPRTREKDWLEGWARGPSPNPPGCRWTARSCSPRARAGRRRGRRGRTGNAPLGPPPAEQPTQNWYRTRGTDRLIKTKHCDGPRGCSRECDFCPLNVKVKKFNQAR</sequence>
<reference evidence="2 3" key="1">
    <citation type="submission" date="2021-07" db="EMBL/GenBank/DDBJ databases">
        <title>The Aristolochia fimbriata genome: insights into angiosperm evolution, floral development and chemical biosynthesis.</title>
        <authorList>
            <person name="Jiao Y."/>
        </authorList>
    </citation>
    <scope>NUCLEOTIDE SEQUENCE [LARGE SCALE GENOMIC DNA]</scope>
    <source>
        <strain evidence="2">IBCAS-2021</strain>
        <tissue evidence="2">Leaf</tissue>
    </source>
</reference>
<feature type="region of interest" description="Disordered" evidence="1">
    <location>
        <begin position="1"/>
        <end position="61"/>
    </location>
</feature>
<feature type="compositionally biased region" description="Basic residues" evidence="1">
    <location>
        <begin position="114"/>
        <end position="124"/>
    </location>
</feature>
<name>A0AAV7E7M7_ARIFI</name>
<accession>A0AAV7E7M7</accession>
<protein>
    <submittedName>
        <fullName evidence="2">Uncharacterized protein</fullName>
    </submittedName>
</protein>
<proteinExistence type="predicted"/>
<dbReference type="Proteomes" id="UP000825729">
    <property type="component" value="Unassembled WGS sequence"/>
</dbReference>
<dbReference type="AlphaFoldDB" id="A0AAV7E7M7"/>
<feature type="region of interest" description="Disordered" evidence="1">
    <location>
        <begin position="87"/>
        <end position="147"/>
    </location>
</feature>
<keyword evidence="3" id="KW-1185">Reference proteome</keyword>
<organism evidence="2 3">
    <name type="scientific">Aristolochia fimbriata</name>
    <name type="common">White veined hardy Dutchman's pipe vine</name>
    <dbReference type="NCBI Taxonomy" id="158543"/>
    <lineage>
        <taxon>Eukaryota</taxon>
        <taxon>Viridiplantae</taxon>
        <taxon>Streptophyta</taxon>
        <taxon>Embryophyta</taxon>
        <taxon>Tracheophyta</taxon>
        <taxon>Spermatophyta</taxon>
        <taxon>Magnoliopsida</taxon>
        <taxon>Magnoliidae</taxon>
        <taxon>Piperales</taxon>
        <taxon>Aristolochiaceae</taxon>
        <taxon>Aristolochia</taxon>
    </lineage>
</organism>
<feature type="compositionally biased region" description="Basic residues" evidence="1">
    <location>
        <begin position="24"/>
        <end position="36"/>
    </location>
</feature>
<feature type="compositionally biased region" description="Low complexity" evidence="1">
    <location>
        <begin position="37"/>
        <end position="49"/>
    </location>
</feature>
<evidence type="ECO:0000313" key="2">
    <source>
        <dbReference type="EMBL" id="KAG9444629.1"/>
    </source>
</evidence>
<gene>
    <name evidence="2" type="ORF">H6P81_015969</name>
</gene>
<dbReference type="EMBL" id="JAINDJ010000006">
    <property type="protein sequence ID" value="KAG9444629.1"/>
    <property type="molecule type" value="Genomic_DNA"/>
</dbReference>
<comment type="caution">
    <text evidence="2">The sequence shown here is derived from an EMBL/GenBank/DDBJ whole genome shotgun (WGS) entry which is preliminary data.</text>
</comment>